<dbReference type="Gene3D" id="1.20.1250.20">
    <property type="entry name" value="MFS general substrate transporter like domains"/>
    <property type="match status" value="1"/>
</dbReference>
<feature type="transmembrane region" description="Helical" evidence="9">
    <location>
        <begin position="233"/>
        <end position="253"/>
    </location>
</feature>
<accession>A0AAV8ZWD7</accession>
<comment type="similarity">
    <text evidence="2">Belongs to the major facilitator superfamily. Sugar transporter (TC 2.A.1.1) family.</text>
</comment>
<dbReference type="Pfam" id="PF00083">
    <property type="entry name" value="Sugar_tr"/>
    <property type="match status" value="1"/>
</dbReference>
<evidence type="ECO:0000256" key="6">
    <source>
        <dbReference type="ARBA" id="ARBA00022847"/>
    </source>
</evidence>
<sequence length="351" mass="39463">MLAYLSKMAPANHRGKLNFIFYLMNTFGIFAANSINYGTSKSKSDKGWRTSLGLPAVPAFFITLGSLFLPDTPDSLINRGHNDAAKVVLRRIRDTLDIDQEYADLVAASEASQAVGKPWRDIFRREHIAHFKMAVVIPLFQQFTGTNAVTLYMSVLFRAIGFSDHMSLLYPMITTGLANIIGTLLAVFIVGRWDRRTLFLVGGIQMIVCQAVVGGLVTFSLGTTGVGTVSAGYASSVVVFICFYIVGNAYSWGLWGWLISGEIFPLEIRSAEQMIDVCVSMLCQFVIAQFFPTMVCLFKSGIFFFYAFFAVIMTTFIFLFMPEGENMEIEEMLLFWKERRFLRRSSLTRMF</sequence>
<dbReference type="InterPro" id="IPR005828">
    <property type="entry name" value="MFS_sugar_transport-like"/>
</dbReference>
<comment type="caution">
    <text evidence="11">The sequence shown here is derived from an EMBL/GenBank/DDBJ whole genome shotgun (WGS) entry which is preliminary data.</text>
</comment>
<evidence type="ECO:0000313" key="12">
    <source>
        <dbReference type="Proteomes" id="UP001179952"/>
    </source>
</evidence>
<feature type="transmembrane region" description="Helical" evidence="9">
    <location>
        <begin position="198"/>
        <end position="221"/>
    </location>
</feature>
<reference evidence="11" key="1">
    <citation type="journal article" date="2023" name="Nat. Commun.">
        <title>Diploid and tetraploid genomes of Acorus and the evolution of monocots.</title>
        <authorList>
            <person name="Ma L."/>
            <person name="Liu K.W."/>
            <person name="Li Z."/>
            <person name="Hsiao Y.Y."/>
            <person name="Qi Y."/>
            <person name="Fu T."/>
            <person name="Tang G.D."/>
            <person name="Zhang D."/>
            <person name="Sun W.H."/>
            <person name="Liu D.K."/>
            <person name="Li Y."/>
            <person name="Chen G.Z."/>
            <person name="Liu X.D."/>
            <person name="Liao X.Y."/>
            <person name="Jiang Y.T."/>
            <person name="Yu X."/>
            <person name="Hao Y."/>
            <person name="Huang J."/>
            <person name="Zhao X.W."/>
            <person name="Ke S."/>
            <person name="Chen Y.Y."/>
            <person name="Wu W.L."/>
            <person name="Hsu J.L."/>
            <person name="Lin Y.F."/>
            <person name="Huang M.D."/>
            <person name="Li C.Y."/>
            <person name="Huang L."/>
            <person name="Wang Z.W."/>
            <person name="Zhao X."/>
            <person name="Zhong W.Y."/>
            <person name="Peng D.H."/>
            <person name="Ahmad S."/>
            <person name="Lan S."/>
            <person name="Zhang J.S."/>
            <person name="Tsai W.C."/>
            <person name="Van de Peer Y."/>
            <person name="Liu Z.J."/>
        </authorList>
    </citation>
    <scope>NUCLEOTIDE SEQUENCE</scope>
    <source>
        <strain evidence="11">SCP</strain>
    </source>
</reference>
<feature type="transmembrane region" description="Helical" evidence="9">
    <location>
        <begin position="20"/>
        <end position="39"/>
    </location>
</feature>
<dbReference type="EMBL" id="JAUJYN010000090">
    <property type="protein sequence ID" value="KAK1256706.1"/>
    <property type="molecule type" value="Genomic_DNA"/>
</dbReference>
<dbReference type="Proteomes" id="UP001179952">
    <property type="component" value="Unassembled WGS sequence"/>
</dbReference>
<dbReference type="SUPFAM" id="SSF103473">
    <property type="entry name" value="MFS general substrate transporter"/>
    <property type="match status" value="1"/>
</dbReference>
<protein>
    <submittedName>
        <fullName evidence="11">Sugar transport protein 1</fullName>
    </submittedName>
</protein>
<evidence type="ECO:0000256" key="8">
    <source>
        <dbReference type="ARBA" id="ARBA00023136"/>
    </source>
</evidence>
<keyword evidence="5 9" id="KW-0812">Transmembrane</keyword>
<evidence type="ECO:0000256" key="1">
    <source>
        <dbReference type="ARBA" id="ARBA00004141"/>
    </source>
</evidence>
<gene>
    <name evidence="11" type="ORF">QJS04_geneDACA024132</name>
</gene>
<evidence type="ECO:0000256" key="5">
    <source>
        <dbReference type="ARBA" id="ARBA00022692"/>
    </source>
</evidence>
<keyword evidence="12" id="KW-1185">Reference proteome</keyword>
<dbReference type="GO" id="GO:0015144">
    <property type="term" value="F:carbohydrate transmembrane transporter activity"/>
    <property type="evidence" value="ECO:0007669"/>
    <property type="project" value="InterPro"/>
</dbReference>
<keyword evidence="3" id="KW-0813">Transport</keyword>
<dbReference type="InterPro" id="IPR036259">
    <property type="entry name" value="MFS_trans_sf"/>
</dbReference>
<keyword evidence="7 9" id="KW-1133">Transmembrane helix</keyword>
<feature type="transmembrane region" description="Helical" evidence="9">
    <location>
        <begin position="168"/>
        <end position="191"/>
    </location>
</feature>
<dbReference type="PANTHER" id="PTHR23500">
    <property type="entry name" value="SOLUTE CARRIER FAMILY 2, FACILITATED GLUCOSE TRANSPORTER"/>
    <property type="match status" value="1"/>
</dbReference>
<dbReference type="PRINTS" id="PR00171">
    <property type="entry name" value="SUGRTRNSPORT"/>
</dbReference>
<comment type="subcellular location">
    <subcellularLocation>
        <location evidence="1">Membrane</location>
        <topology evidence="1">Multi-pass membrane protein</topology>
    </subcellularLocation>
</comment>
<dbReference type="InterPro" id="IPR020846">
    <property type="entry name" value="MFS_dom"/>
</dbReference>
<dbReference type="InterPro" id="IPR045262">
    <property type="entry name" value="STP/PLT_plant"/>
</dbReference>
<feature type="domain" description="Major facilitator superfamily (MFS) profile" evidence="10">
    <location>
        <begin position="1"/>
        <end position="325"/>
    </location>
</feature>
<reference evidence="11" key="2">
    <citation type="submission" date="2023-06" db="EMBL/GenBank/DDBJ databases">
        <authorList>
            <person name="Ma L."/>
            <person name="Liu K.-W."/>
            <person name="Li Z."/>
            <person name="Hsiao Y.-Y."/>
            <person name="Qi Y."/>
            <person name="Fu T."/>
            <person name="Tang G."/>
            <person name="Zhang D."/>
            <person name="Sun W.-H."/>
            <person name="Liu D.-K."/>
            <person name="Li Y."/>
            <person name="Chen G.-Z."/>
            <person name="Liu X.-D."/>
            <person name="Liao X.-Y."/>
            <person name="Jiang Y.-T."/>
            <person name="Yu X."/>
            <person name="Hao Y."/>
            <person name="Huang J."/>
            <person name="Zhao X.-W."/>
            <person name="Ke S."/>
            <person name="Chen Y.-Y."/>
            <person name="Wu W.-L."/>
            <person name="Hsu J.-L."/>
            <person name="Lin Y.-F."/>
            <person name="Huang M.-D."/>
            <person name="Li C.-Y."/>
            <person name="Huang L."/>
            <person name="Wang Z.-W."/>
            <person name="Zhao X."/>
            <person name="Zhong W.-Y."/>
            <person name="Peng D.-H."/>
            <person name="Ahmad S."/>
            <person name="Lan S."/>
            <person name="Zhang J.-S."/>
            <person name="Tsai W.-C."/>
            <person name="Van De Peer Y."/>
            <person name="Liu Z.-J."/>
        </authorList>
    </citation>
    <scope>NUCLEOTIDE SEQUENCE</scope>
    <source>
        <strain evidence="11">SCP</strain>
        <tissue evidence="11">Leaves</tissue>
    </source>
</reference>
<keyword evidence="4 11" id="KW-0762">Sugar transport</keyword>
<dbReference type="InterPro" id="IPR003663">
    <property type="entry name" value="Sugar/inositol_transpt"/>
</dbReference>
<feature type="transmembrane region" description="Helical" evidence="9">
    <location>
        <begin position="303"/>
        <end position="322"/>
    </location>
</feature>
<dbReference type="PANTHER" id="PTHR23500:SF574">
    <property type="entry name" value="SUGAR TRANSPORT PROTEIN 1"/>
    <property type="match status" value="1"/>
</dbReference>
<evidence type="ECO:0000256" key="9">
    <source>
        <dbReference type="SAM" id="Phobius"/>
    </source>
</evidence>
<evidence type="ECO:0000256" key="4">
    <source>
        <dbReference type="ARBA" id="ARBA00022597"/>
    </source>
</evidence>
<evidence type="ECO:0000256" key="7">
    <source>
        <dbReference type="ARBA" id="ARBA00022989"/>
    </source>
</evidence>
<dbReference type="GO" id="GO:0015293">
    <property type="term" value="F:symporter activity"/>
    <property type="evidence" value="ECO:0007669"/>
    <property type="project" value="UniProtKB-KW"/>
</dbReference>
<name>A0AAV8ZWD7_ACOGR</name>
<evidence type="ECO:0000256" key="2">
    <source>
        <dbReference type="ARBA" id="ARBA00010992"/>
    </source>
</evidence>
<feature type="transmembrane region" description="Helical" evidence="9">
    <location>
        <begin position="51"/>
        <end position="69"/>
    </location>
</feature>
<organism evidence="11 12">
    <name type="scientific">Acorus gramineus</name>
    <name type="common">Dwarf sweet flag</name>
    <dbReference type="NCBI Taxonomy" id="55184"/>
    <lineage>
        <taxon>Eukaryota</taxon>
        <taxon>Viridiplantae</taxon>
        <taxon>Streptophyta</taxon>
        <taxon>Embryophyta</taxon>
        <taxon>Tracheophyta</taxon>
        <taxon>Spermatophyta</taxon>
        <taxon>Magnoliopsida</taxon>
        <taxon>Liliopsida</taxon>
        <taxon>Acoraceae</taxon>
        <taxon>Acorus</taxon>
    </lineage>
</organism>
<keyword evidence="8 9" id="KW-0472">Membrane</keyword>
<dbReference type="GO" id="GO:0016020">
    <property type="term" value="C:membrane"/>
    <property type="evidence" value="ECO:0007669"/>
    <property type="project" value="UniProtKB-SubCell"/>
</dbReference>
<evidence type="ECO:0000313" key="11">
    <source>
        <dbReference type="EMBL" id="KAK1256706.1"/>
    </source>
</evidence>
<keyword evidence="6" id="KW-0769">Symport</keyword>
<evidence type="ECO:0000256" key="3">
    <source>
        <dbReference type="ARBA" id="ARBA00022448"/>
    </source>
</evidence>
<proteinExistence type="inferred from homology"/>
<dbReference type="PROSITE" id="PS50850">
    <property type="entry name" value="MFS"/>
    <property type="match status" value="1"/>
</dbReference>
<dbReference type="AlphaFoldDB" id="A0AAV8ZWD7"/>
<evidence type="ECO:0000259" key="10">
    <source>
        <dbReference type="PROSITE" id="PS50850"/>
    </source>
</evidence>